<name>A0A8H6RG00_9PEZI</name>
<evidence type="ECO:0000313" key="4">
    <source>
        <dbReference type="Proteomes" id="UP000660729"/>
    </source>
</evidence>
<protein>
    <recommendedName>
        <fullName evidence="2">C2H2-type domain-containing protein</fullName>
    </recommendedName>
</protein>
<dbReference type="OrthoDB" id="3937853at2759"/>
<comment type="caution">
    <text evidence="3">The sequence shown here is derived from an EMBL/GenBank/DDBJ whole genome shotgun (WGS) entry which is preliminary data.</text>
</comment>
<keyword evidence="4" id="KW-1185">Reference proteome</keyword>
<feature type="region of interest" description="Disordered" evidence="1">
    <location>
        <begin position="669"/>
        <end position="708"/>
    </location>
</feature>
<evidence type="ECO:0000256" key="1">
    <source>
        <dbReference type="SAM" id="MobiDB-lite"/>
    </source>
</evidence>
<organism evidence="3 4">
    <name type="scientific">Pseudocercospora fuligena</name>
    <dbReference type="NCBI Taxonomy" id="685502"/>
    <lineage>
        <taxon>Eukaryota</taxon>
        <taxon>Fungi</taxon>
        <taxon>Dikarya</taxon>
        <taxon>Ascomycota</taxon>
        <taxon>Pezizomycotina</taxon>
        <taxon>Dothideomycetes</taxon>
        <taxon>Dothideomycetidae</taxon>
        <taxon>Mycosphaerellales</taxon>
        <taxon>Mycosphaerellaceae</taxon>
        <taxon>Pseudocercospora</taxon>
    </lineage>
</organism>
<feature type="domain" description="C2H2-type" evidence="2">
    <location>
        <begin position="803"/>
        <end position="830"/>
    </location>
</feature>
<dbReference type="SMART" id="SM00355">
    <property type="entry name" value="ZnF_C2H2"/>
    <property type="match status" value="3"/>
</dbReference>
<sequence length="852" mass="95102">MADFNSSDIEFSDHETSARVGKRAIESIIQQSVSDRIASKKVMKQLKDNGSAPSTTISRSYWHELFKSFAQHTLHIGDRPFATPTGEDIARFIAQLPDHLQSRHDDGKTAWTLIKSAEVSLDRSLSFHFPDFKLSKHEALRIDATIQKLIDDGKVTKDLVREKQWLTCQVMKRMITVIFEDAINNGTKSWDVTLAGCLGLALQAAITSRAGDFRRSSHYQGEQYLKWENIELKATGDRENPRLAMLVTLYFRKGFKRDSSKATKIELRQLPSDEDSAVDVTKLLVAYALRVGAVQETNWVNLIDAVLSRPSRRFIWQKPSTPVFYAYTKSQQLDFDNPAPVDQQNRFLRRGASLMGMLQLPVSHDIRRGSAADAYSLESFGNAENARMSLGHGNSSLGKGITDEYIGRHRADTWSARTAGVAAKPDEPFGIQVADVSYKKRKLATADIDRYCENNGLPKDERGSREKARQALQKMQHAQWAAHQQSLMNASAVRPELHEASERVPLQDITNQHRARAFKINGPAKPVKTKETTSLVHETPSAISVVVENIDPALRVFSSVVGLSQTEDDEIDATTNVVESLAAEYTSVVASGTSDLLPMLTAPIDQFIHSFSTINVFSVATDKLPSGAPAGNSRDAPSKFKFVCFKSGCTNDYDSSLRRDQHMANCRGRSTHLDARPPGDESPEPAPSSSRKRKKAEVDPGFPQHCPDRNDCGVQKDFTTARALKTHRNKYHDESWPENTPCNVPGCQMPPDHYFISRVWFAQHLQNYHMLSAIDARPYIDKILPAGTTLRAARGAAERYTATTCLFADCKSSTKFAKYDHYIQHLRMVHKLKAGQFTAYMPAADVAADDEV</sequence>
<proteinExistence type="predicted"/>
<dbReference type="InterPro" id="IPR013087">
    <property type="entry name" value="Znf_C2H2_type"/>
</dbReference>
<feature type="domain" description="C2H2-type" evidence="2">
    <location>
        <begin position="704"/>
        <end position="732"/>
    </location>
</feature>
<accession>A0A8H6RG00</accession>
<gene>
    <name evidence="3" type="ORF">HII31_09344</name>
</gene>
<dbReference type="EMBL" id="JABCIY010000191">
    <property type="protein sequence ID" value="KAF7189366.1"/>
    <property type="molecule type" value="Genomic_DNA"/>
</dbReference>
<reference evidence="3" key="1">
    <citation type="submission" date="2020-04" db="EMBL/GenBank/DDBJ databases">
        <title>Draft genome resource of the tomato pathogen Pseudocercospora fuligena.</title>
        <authorList>
            <person name="Zaccaron A."/>
        </authorList>
    </citation>
    <scope>NUCLEOTIDE SEQUENCE</scope>
    <source>
        <strain evidence="3">PF001</strain>
    </source>
</reference>
<dbReference type="Proteomes" id="UP000660729">
    <property type="component" value="Unassembled WGS sequence"/>
</dbReference>
<feature type="domain" description="C2H2-type" evidence="2">
    <location>
        <begin position="740"/>
        <end position="769"/>
    </location>
</feature>
<evidence type="ECO:0000313" key="3">
    <source>
        <dbReference type="EMBL" id="KAF7189366.1"/>
    </source>
</evidence>
<dbReference type="AlphaFoldDB" id="A0A8H6RG00"/>
<evidence type="ECO:0000259" key="2">
    <source>
        <dbReference type="SMART" id="SM00355"/>
    </source>
</evidence>